<evidence type="ECO:0000313" key="2">
    <source>
        <dbReference type="Proteomes" id="UP000822688"/>
    </source>
</evidence>
<protein>
    <submittedName>
        <fullName evidence="1">Uncharacterized protein</fullName>
    </submittedName>
</protein>
<dbReference type="Proteomes" id="UP000822688">
    <property type="component" value="Chromosome 3"/>
</dbReference>
<name>A0A8T0IKV1_CERPU</name>
<accession>A0A8T0IKV1</accession>
<reference evidence="1" key="1">
    <citation type="submission" date="2020-06" db="EMBL/GenBank/DDBJ databases">
        <title>WGS assembly of Ceratodon purpureus strain R40.</title>
        <authorList>
            <person name="Carey S.B."/>
            <person name="Jenkins J."/>
            <person name="Shu S."/>
            <person name="Lovell J.T."/>
            <person name="Sreedasyam A."/>
            <person name="Maumus F."/>
            <person name="Tiley G.P."/>
            <person name="Fernandez-Pozo N."/>
            <person name="Barry K."/>
            <person name="Chen C."/>
            <person name="Wang M."/>
            <person name="Lipzen A."/>
            <person name="Daum C."/>
            <person name="Saski C.A."/>
            <person name="Payton A.C."/>
            <person name="Mcbreen J.C."/>
            <person name="Conrad R.E."/>
            <person name="Kollar L.M."/>
            <person name="Olsson S."/>
            <person name="Huttunen S."/>
            <person name="Landis J.B."/>
            <person name="Wickett N.J."/>
            <person name="Johnson M.G."/>
            <person name="Rensing S.A."/>
            <person name="Grimwood J."/>
            <person name="Schmutz J."/>
            <person name="Mcdaniel S.F."/>
        </authorList>
    </citation>
    <scope>NUCLEOTIDE SEQUENCE</scope>
    <source>
        <strain evidence="1">R40</strain>
    </source>
</reference>
<feature type="non-terminal residue" evidence="1">
    <location>
        <position position="1"/>
    </location>
</feature>
<comment type="caution">
    <text evidence="1">The sequence shown here is derived from an EMBL/GenBank/DDBJ whole genome shotgun (WGS) entry which is preliminary data.</text>
</comment>
<proteinExistence type="predicted"/>
<dbReference type="EMBL" id="CM026423">
    <property type="protein sequence ID" value="KAG0583486.1"/>
    <property type="molecule type" value="Genomic_DNA"/>
</dbReference>
<organism evidence="1 2">
    <name type="scientific">Ceratodon purpureus</name>
    <name type="common">Fire moss</name>
    <name type="synonym">Dicranum purpureum</name>
    <dbReference type="NCBI Taxonomy" id="3225"/>
    <lineage>
        <taxon>Eukaryota</taxon>
        <taxon>Viridiplantae</taxon>
        <taxon>Streptophyta</taxon>
        <taxon>Embryophyta</taxon>
        <taxon>Bryophyta</taxon>
        <taxon>Bryophytina</taxon>
        <taxon>Bryopsida</taxon>
        <taxon>Dicranidae</taxon>
        <taxon>Pseudoditrichales</taxon>
        <taxon>Ditrichaceae</taxon>
        <taxon>Ceratodon</taxon>
    </lineage>
</organism>
<keyword evidence="2" id="KW-1185">Reference proteome</keyword>
<gene>
    <name evidence="1" type="ORF">KC19_3G140100</name>
</gene>
<dbReference type="AlphaFoldDB" id="A0A8T0IKV1"/>
<evidence type="ECO:0000313" key="1">
    <source>
        <dbReference type="EMBL" id="KAG0583486.1"/>
    </source>
</evidence>
<sequence length="118" mass="13513">QLPGVEAQELRGRQISKSARSYEDLASRKGIVVVELGEAQKGMVSQVATLKATSIEFNDEKFDHKKEMQEMRQWIQRKLEEMQEIRQKMGQMLHVTRIASKCLGGGESTIKWTTKCKM</sequence>